<name>A0A844W8Z2_9RHOB</name>
<dbReference type="SUPFAM" id="SSF47226">
    <property type="entry name" value="Histidine-containing phosphotransfer domain, HPT domain"/>
    <property type="match status" value="1"/>
</dbReference>
<protein>
    <recommendedName>
        <fullName evidence="2">HPt domain-containing protein</fullName>
    </recommendedName>
</protein>
<dbReference type="InterPro" id="IPR036641">
    <property type="entry name" value="HPT_dom_sf"/>
</dbReference>
<reference evidence="3 4" key="1">
    <citation type="submission" date="2019-11" db="EMBL/GenBank/DDBJ databases">
        <title>Pseudooceanicola pacifica sp. nov., isolated from deep-sea sediment of the Pacific Ocean.</title>
        <authorList>
            <person name="Lyu L."/>
        </authorList>
    </citation>
    <scope>NUCLEOTIDE SEQUENCE [LARGE SCALE GENOMIC DNA]</scope>
    <source>
        <strain evidence="3 4">216_PA32_1</strain>
    </source>
</reference>
<dbReference type="Gene3D" id="1.20.120.160">
    <property type="entry name" value="HPT domain"/>
    <property type="match status" value="1"/>
</dbReference>
<dbReference type="EMBL" id="WNXQ01000001">
    <property type="protein sequence ID" value="MWB76958.1"/>
    <property type="molecule type" value="Genomic_DNA"/>
</dbReference>
<keyword evidence="1" id="KW-0902">Two-component regulatory system</keyword>
<proteinExistence type="predicted"/>
<organism evidence="3 4">
    <name type="scientific">Pseudooceanicola pacificus</name>
    <dbReference type="NCBI Taxonomy" id="2676438"/>
    <lineage>
        <taxon>Bacteria</taxon>
        <taxon>Pseudomonadati</taxon>
        <taxon>Pseudomonadota</taxon>
        <taxon>Alphaproteobacteria</taxon>
        <taxon>Rhodobacterales</taxon>
        <taxon>Paracoccaceae</taxon>
        <taxon>Pseudooceanicola</taxon>
    </lineage>
</organism>
<keyword evidence="4" id="KW-1185">Reference proteome</keyword>
<dbReference type="AlphaFoldDB" id="A0A844W8Z2"/>
<evidence type="ECO:0000259" key="2">
    <source>
        <dbReference type="Pfam" id="PF01627"/>
    </source>
</evidence>
<evidence type="ECO:0000313" key="3">
    <source>
        <dbReference type="EMBL" id="MWB76958.1"/>
    </source>
</evidence>
<gene>
    <name evidence="3" type="ORF">GLS40_02835</name>
</gene>
<feature type="domain" description="HPt" evidence="2">
    <location>
        <begin position="75"/>
        <end position="160"/>
    </location>
</feature>
<dbReference type="GO" id="GO:0000160">
    <property type="term" value="P:phosphorelay signal transduction system"/>
    <property type="evidence" value="ECO:0007669"/>
    <property type="project" value="UniProtKB-KW"/>
</dbReference>
<sequence>MDPPFAARPVTACHLNRAESLIHGENPGGAPRNLVSFLLNPRAYPSGGTGQEAKVIDWTRAAELRDEIGADVFPEVLTMFLGDTEEAIGRMMQQGASEHALHDIKGSAMTVGFAELAGLCQQGESDAARGQAHAVDVTALDRSFCAARAYFLQEMAARLQVAMPGS</sequence>
<comment type="caution">
    <text evidence="3">The sequence shown here is derived from an EMBL/GenBank/DDBJ whole genome shotgun (WGS) entry which is preliminary data.</text>
</comment>
<evidence type="ECO:0000313" key="4">
    <source>
        <dbReference type="Proteomes" id="UP000443843"/>
    </source>
</evidence>
<dbReference type="GO" id="GO:0004672">
    <property type="term" value="F:protein kinase activity"/>
    <property type="evidence" value="ECO:0007669"/>
    <property type="project" value="UniProtKB-ARBA"/>
</dbReference>
<evidence type="ECO:0000256" key="1">
    <source>
        <dbReference type="ARBA" id="ARBA00023012"/>
    </source>
</evidence>
<dbReference type="Pfam" id="PF01627">
    <property type="entry name" value="Hpt"/>
    <property type="match status" value="1"/>
</dbReference>
<accession>A0A844W8Z2</accession>
<dbReference type="InterPro" id="IPR008207">
    <property type="entry name" value="Sig_transdc_His_kin_Hpt_dom"/>
</dbReference>
<dbReference type="Proteomes" id="UP000443843">
    <property type="component" value="Unassembled WGS sequence"/>
</dbReference>